<evidence type="ECO:0000313" key="2">
    <source>
        <dbReference type="EMBL" id="OMO75360.1"/>
    </source>
</evidence>
<dbReference type="EMBL" id="AWWV01011030">
    <property type="protein sequence ID" value="OMO75360.1"/>
    <property type="molecule type" value="Genomic_DNA"/>
</dbReference>
<comment type="caution">
    <text evidence="2">The sequence shown here is derived from an EMBL/GenBank/DDBJ whole genome shotgun (WGS) entry which is preliminary data.</text>
</comment>
<keyword evidence="1" id="KW-0732">Signal</keyword>
<gene>
    <name evidence="2" type="ORF">CCACVL1_16214</name>
</gene>
<feature type="chain" id="PRO_5012661329" evidence="1">
    <location>
        <begin position="24"/>
        <end position="79"/>
    </location>
</feature>
<proteinExistence type="predicted"/>
<reference evidence="2 3" key="1">
    <citation type="submission" date="2013-09" db="EMBL/GenBank/DDBJ databases">
        <title>Corchorus capsularis genome sequencing.</title>
        <authorList>
            <person name="Alam M."/>
            <person name="Haque M.S."/>
            <person name="Islam M.S."/>
            <person name="Emdad E.M."/>
            <person name="Islam M.M."/>
            <person name="Ahmed B."/>
            <person name="Halim A."/>
            <person name="Hossen Q.M.M."/>
            <person name="Hossain M.Z."/>
            <person name="Ahmed R."/>
            <person name="Khan M.M."/>
            <person name="Islam R."/>
            <person name="Rashid M.M."/>
            <person name="Khan S.A."/>
            <person name="Rahman M.S."/>
            <person name="Alam M."/>
        </authorList>
    </citation>
    <scope>NUCLEOTIDE SEQUENCE [LARGE SCALE GENOMIC DNA]</scope>
    <source>
        <strain evidence="3">cv. CVL-1</strain>
        <tissue evidence="2">Whole seedling</tissue>
    </source>
</reference>
<keyword evidence="3" id="KW-1185">Reference proteome</keyword>
<organism evidence="2 3">
    <name type="scientific">Corchorus capsularis</name>
    <name type="common">Jute</name>
    <dbReference type="NCBI Taxonomy" id="210143"/>
    <lineage>
        <taxon>Eukaryota</taxon>
        <taxon>Viridiplantae</taxon>
        <taxon>Streptophyta</taxon>
        <taxon>Embryophyta</taxon>
        <taxon>Tracheophyta</taxon>
        <taxon>Spermatophyta</taxon>
        <taxon>Magnoliopsida</taxon>
        <taxon>eudicotyledons</taxon>
        <taxon>Gunneridae</taxon>
        <taxon>Pentapetalae</taxon>
        <taxon>rosids</taxon>
        <taxon>malvids</taxon>
        <taxon>Malvales</taxon>
        <taxon>Malvaceae</taxon>
        <taxon>Grewioideae</taxon>
        <taxon>Apeibeae</taxon>
        <taxon>Corchorus</taxon>
    </lineage>
</organism>
<dbReference type="AlphaFoldDB" id="A0A1R3HYI0"/>
<sequence>MAATPSVKLCAIVVLCMFVVAASRDLLDHPQDADHRQDSAHDHHLPNDAAAKGDVVNIHQTAKAVSRVGKVRLGLGLNV</sequence>
<feature type="signal peptide" evidence="1">
    <location>
        <begin position="1"/>
        <end position="23"/>
    </location>
</feature>
<dbReference type="Gramene" id="OMO75360">
    <property type="protein sequence ID" value="OMO75360"/>
    <property type="gene ID" value="CCACVL1_16214"/>
</dbReference>
<evidence type="ECO:0000256" key="1">
    <source>
        <dbReference type="SAM" id="SignalP"/>
    </source>
</evidence>
<name>A0A1R3HYI0_COCAP</name>
<evidence type="ECO:0000313" key="3">
    <source>
        <dbReference type="Proteomes" id="UP000188268"/>
    </source>
</evidence>
<protein>
    <submittedName>
        <fullName evidence="2">Uncharacterized protein</fullName>
    </submittedName>
</protein>
<accession>A0A1R3HYI0</accession>
<dbReference type="Proteomes" id="UP000188268">
    <property type="component" value="Unassembled WGS sequence"/>
</dbReference>